<reference evidence="2" key="1">
    <citation type="submission" date="2021-08" db="EMBL/GenBank/DDBJ databases">
        <title>WGS assembly of Ceratopteris richardii.</title>
        <authorList>
            <person name="Marchant D.B."/>
            <person name="Chen G."/>
            <person name="Jenkins J."/>
            <person name="Shu S."/>
            <person name="Leebens-Mack J."/>
            <person name="Grimwood J."/>
            <person name="Schmutz J."/>
            <person name="Soltis P."/>
            <person name="Soltis D."/>
            <person name="Chen Z.-H."/>
        </authorList>
    </citation>
    <scope>NUCLEOTIDE SEQUENCE</scope>
    <source>
        <strain evidence="2">Whitten #5841</strain>
        <tissue evidence="2">Leaf</tissue>
    </source>
</reference>
<dbReference type="SUPFAM" id="SSF48619">
    <property type="entry name" value="Phospholipase A2, PLA2"/>
    <property type="match status" value="1"/>
</dbReference>
<feature type="region of interest" description="Disordered" evidence="1">
    <location>
        <begin position="1"/>
        <end position="22"/>
    </location>
</feature>
<feature type="compositionally biased region" description="Low complexity" evidence="1">
    <location>
        <begin position="40"/>
        <end position="61"/>
    </location>
</feature>
<dbReference type="PANTHER" id="PTHR37246:SF1">
    <property type="entry name" value="PHOSPHOLIPASE A2 FAMILY PROTEIN"/>
    <property type="match status" value="1"/>
</dbReference>
<proteinExistence type="predicted"/>
<dbReference type="AlphaFoldDB" id="A0A8T2QX08"/>
<dbReference type="Proteomes" id="UP000825935">
    <property type="component" value="Chromosome 31"/>
</dbReference>
<evidence type="ECO:0000313" key="3">
    <source>
        <dbReference type="Proteomes" id="UP000825935"/>
    </source>
</evidence>
<organism evidence="2 3">
    <name type="scientific">Ceratopteris richardii</name>
    <name type="common">Triangle waterfern</name>
    <dbReference type="NCBI Taxonomy" id="49495"/>
    <lineage>
        <taxon>Eukaryota</taxon>
        <taxon>Viridiplantae</taxon>
        <taxon>Streptophyta</taxon>
        <taxon>Embryophyta</taxon>
        <taxon>Tracheophyta</taxon>
        <taxon>Polypodiopsida</taxon>
        <taxon>Polypodiidae</taxon>
        <taxon>Polypodiales</taxon>
        <taxon>Pteridineae</taxon>
        <taxon>Pteridaceae</taxon>
        <taxon>Parkerioideae</taxon>
        <taxon>Ceratopteris</taxon>
    </lineage>
</organism>
<gene>
    <name evidence="2" type="ORF">KP509_31G013200</name>
</gene>
<name>A0A8T2QX08_CERRI</name>
<dbReference type="GO" id="GO:0006644">
    <property type="term" value="P:phospholipid metabolic process"/>
    <property type="evidence" value="ECO:0007669"/>
    <property type="project" value="InterPro"/>
</dbReference>
<comment type="caution">
    <text evidence="2">The sequence shown here is derived from an EMBL/GenBank/DDBJ whole genome shotgun (WGS) entry which is preliminary data.</text>
</comment>
<dbReference type="OrthoDB" id="655972at2759"/>
<dbReference type="EMBL" id="CM035436">
    <property type="protein sequence ID" value="KAH7288124.1"/>
    <property type="molecule type" value="Genomic_DNA"/>
</dbReference>
<protein>
    <recommendedName>
        <fullName evidence="4">Phospholipase A2 family protein</fullName>
    </recommendedName>
</protein>
<evidence type="ECO:0000313" key="2">
    <source>
        <dbReference type="EMBL" id="KAH7288124.1"/>
    </source>
</evidence>
<dbReference type="PANTHER" id="PTHR37246">
    <property type="entry name" value="OS07G0658000 PROTEIN"/>
    <property type="match status" value="1"/>
</dbReference>
<accession>A0A8T2QX08</accession>
<evidence type="ECO:0000256" key="1">
    <source>
        <dbReference type="SAM" id="MobiDB-lite"/>
    </source>
</evidence>
<dbReference type="GO" id="GO:0050482">
    <property type="term" value="P:arachidonate secretion"/>
    <property type="evidence" value="ECO:0007669"/>
    <property type="project" value="InterPro"/>
</dbReference>
<keyword evidence="3" id="KW-1185">Reference proteome</keyword>
<dbReference type="GO" id="GO:0004623">
    <property type="term" value="F:phospholipase A2 activity"/>
    <property type="evidence" value="ECO:0007669"/>
    <property type="project" value="InterPro"/>
</dbReference>
<feature type="region of interest" description="Disordered" evidence="1">
    <location>
        <begin position="38"/>
        <end position="61"/>
    </location>
</feature>
<dbReference type="Gene3D" id="1.20.90.10">
    <property type="entry name" value="Phospholipase A2 domain"/>
    <property type="match status" value="1"/>
</dbReference>
<evidence type="ECO:0008006" key="4">
    <source>
        <dbReference type="Google" id="ProtNLM"/>
    </source>
</evidence>
<sequence length="219" mass="24466">MDLKPVGASMKAPSPPNPLSFPSRLGFLPSLVSSSTEEVPSLSEIPSSTTSSPSSSSLTSSADKEAVHELPPFIPYAAQVPWHTGARAFFSQIFPKYGHYCGPNWSSGRSSGSLFWDKPPVDWLDYCCLCHDIGYDSHNQAKLYNADLEFLECLQKIPPPVQKRLHHTTPLHPGSKYSDPIWAGFYRNMYISGLQKFLLPYRRMILKDMGTQVRKEDSI</sequence>
<dbReference type="InterPro" id="IPR036444">
    <property type="entry name" value="PLipase_A2_dom_sf"/>
</dbReference>